<evidence type="ECO:0000259" key="1">
    <source>
        <dbReference type="Pfam" id="PF13302"/>
    </source>
</evidence>
<dbReference type="Proteomes" id="UP000031012">
    <property type="component" value="Unassembled WGS sequence"/>
</dbReference>
<dbReference type="SUPFAM" id="SSF55729">
    <property type="entry name" value="Acyl-CoA N-acyltransferases (Nat)"/>
    <property type="match status" value="1"/>
</dbReference>
<reference evidence="2 3" key="1">
    <citation type="submission" date="2014-03" db="EMBL/GenBank/DDBJ databases">
        <title>Genome sequence of the diesel-degrader and plant-growth promoter Acinetobacter oleivorans PF-1 isolated from the roots of poplar tree.</title>
        <authorList>
            <person name="Gkorezis P."/>
            <person name="van Hamme J."/>
            <person name="Rineau F."/>
            <person name="Vangronsveld J."/>
            <person name="Francetti A."/>
        </authorList>
    </citation>
    <scope>NUCLEOTIDE SEQUENCE [LARGE SCALE GENOMIC DNA]</scope>
    <source>
        <strain evidence="2 3">PF1</strain>
    </source>
</reference>
<evidence type="ECO:0000313" key="2">
    <source>
        <dbReference type="EMBL" id="KHN67736.1"/>
    </source>
</evidence>
<dbReference type="Pfam" id="PF13302">
    <property type="entry name" value="Acetyltransf_3"/>
    <property type="match status" value="1"/>
</dbReference>
<comment type="caution">
    <text evidence="2">The sequence shown here is derived from an EMBL/GenBank/DDBJ whole genome shotgun (WGS) entry which is preliminary data.</text>
</comment>
<protein>
    <submittedName>
        <fullName evidence="2">Amino acid acetyltransferase</fullName>
    </submittedName>
</protein>
<gene>
    <name evidence="2" type="ORF">DH17_13965</name>
</gene>
<proteinExistence type="predicted"/>
<name>A0A0B2U9R1_9GAMM</name>
<accession>A0A0B2U9R1</accession>
<dbReference type="Gene3D" id="3.40.630.30">
    <property type="match status" value="1"/>
</dbReference>
<dbReference type="AlphaFoldDB" id="A0A0B2U9R1"/>
<sequence>MPWIKPVELMGEHVILKPLDLTHVDSLIEAVRDGELWNLWYTRIPSPQEMADEVERRLSLQTEGSMLPFYIEDRKTSRALGMTSLMHIEQAHRRVEIGSTWYRKSAHRTPVNTECKKLLLSHAFESLNCIAVELRTSSLNVQSQAAIVRLGAKLDGVLRSHQIVKDDILRDTHVYSILKHEWPAVRQNLKWLLSKPR</sequence>
<dbReference type="PANTHER" id="PTHR43610:SF1">
    <property type="entry name" value="N-ACETYLTRANSFERASE DOMAIN-CONTAINING PROTEIN"/>
    <property type="match status" value="1"/>
</dbReference>
<organism evidence="2 3">
    <name type="scientific">Acinetobacter oleivorans</name>
    <dbReference type="NCBI Taxonomy" id="1148157"/>
    <lineage>
        <taxon>Bacteria</taxon>
        <taxon>Pseudomonadati</taxon>
        <taxon>Pseudomonadota</taxon>
        <taxon>Gammaproteobacteria</taxon>
        <taxon>Moraxellales</taxon>
        <taxon>Moraxellaceae</taxon>
        <taxon>Acinetobacter</taxon>
    </lineage>
</organism>
<feature type="domain" description="N-acetyltransferase" evidence="1">
    <location>
        <begin position="14"/>
        <end position="153"/>
    </location>
</feature>
<dbReference type="EMBL" id="JHQK01000004">
    <property type="protein sequence ID" value="KHN67736.1"/>
    <property type="molecule type" value="Genomic_DNA"/>
</dbReference>
<dbReference type="GO" id="GO:0016747">
    <property type="term" value="F:acyltransferase activity, transferring groups other than amino-acyl groups"/>
    <property type="evidence" value="ECO:0007669"/>
    <property type="project" value="InterPro"/>
</dbReference>
<evidence type="ECO:0000313" key="3">
    <source>
        <dbReference type="Proteomes" id="UP000031012"/>
    </source>
</evidence>
<dbReference type="InterPro" id="IPR016181">
    <property type="entry name" value="Acyl_CoA_acyltransferase"/>
</dbReference>
<dbReference type="PANTHER" id="PTHR43610">
    <property type="entry name" value="BLL6696 PROTEIN"/>
    <property type="match status" value="1"/>
</dbReference>
<keyword evidence="2" id="KW-0808">Transferase</keyword>
<dbReference type="InterPro" id="IPR000182">
    <property type="entry name" value="GNAT_dom"/>
</dbReference>